<evidence type="ECO:0000313" key="2">
    <source>
        <dbReference type="EMBL" id="HCB76000.1"/>
    </source>
</evidence>
<gene>
    <name evidence="2" type="ORF">DEP91_07460</name>
</gene>
<name>A0A3D0WBG3_9SPHN</name>
<dbReference type="AlphaFoldDB" id="A0A3D0WBG3"/>
<sequence>MILALLLFAQVTPSDAVAGYADCLSSRINADPAMIDPPAEVAARLAIYDAALKLCAPKRKSARPEDAAMFDKVDASTRKVLEDPVSAEQVDGDLADVPRP</sequence>
<proteinExistence type="predicted"/>
<dbReference type="EMBL" id="DOYJ01000209">
    <property type="protein sequence ID" value="HCB76000.1"/>
    <property type="molecule type" value="Genomic_DNA"/>
</dbReference>
<evidence type="ECO:0000313" key="3">
    <source>
        <dbReference type="Proteomes" id="UP000262699"/>
    </source>
</evidence>
<feature type="region of interest" description="Disordered" evidence="1">
    <location>
        <begin position="81"/>
        <end position="100"/>
    </location>
</feature>
<dbReference type="Proteomes" id="UP000262699">
    <property type="component" value="Unassembled WGS sequence"/>
</dbReference>
<accession>A0A3D0WBG3</accession>
<organism evidence="2 3">
    <name type="scientific">Sphingomonas bacterium</name>
    <dbReference type="NCBI Taxonomy" id="1895847"/>
    <lineage>
        <taxon>Bacteria</taxon>
        <taxon>Pseudomonadati</taxon>
        <taxon>Pseudomonadota</taxon>
        <taxon>Alphaproteobacteria</taxon>
        <taxon>Sphingomonadales</taxon>
        <taxon>Sphingomonadaceae</taxon>
        <taxon>Sphingomonas</taxon>
    </lineage>
</organism>
<protein>
    <submittedName>
        <fullName evidence="2">Uncharacterized protein</fullName>
    </submittedName>
</protein>
<comment type="caution">
    <text evidence="2">The sequence shown here is derived from an EMBL/GenBank/DDBJ whole genome shotgun (WGS) entry which is preliminary data.</text>
</comment>
<evidence type="ECO:0000256" key="1">
    <source>
        <dbReference type="SAM" id="MobiDB-lite"/>
    </source>
</evidence>
<reference evidence="2 3" key="1">
    <citation type="journal article" date="2018" name="Nat. Biotechnol.">
        <title>A standardized bacterial taxonomy based on genome phylogeny substantially revises the tree of life.</title>
        <authorList>
            <person name="Parks D.H."/>
            <person name="Chuvochina M."/>
            <person name="Waite D.W."/>
            <person name="Rinke C."/>
            <person name="Skarshewski A."/>
            <person name="Chaumeil P.A."/>
            <person name="Hugenholtz P."/>
        </authorList>
    </citation>
    <scope>NUCLEOTIDE SEQUENCE [LARGE SCALE GENOMIC DNA]</scope>
    <source>
        <strain evidence="2">UBA9015</strain>
    </source>
</reference>